<evidence type="ECO:0000313" key="5">
    <source>
        <dbReference type="EMBL" id="RJE20613.1"/>
    </source>
</evidence>
<proteinExistence type="predicted"/>
<protein>
    <submittedName>
        <fullName evidence="5">DEAD DEAH box helicase</fullName>
    </submittedName>
</protein>
<keyword evidence="1" id="KW-0378">Hydrolase</keyword>
<evidence type="ECO:0000256" key="3">
    <source>
        <dbReference type="SAM" id="MobiDB-lite"/>
    </source>
</evidence>
<name>A0A3A2ZE72_9EURO</name>
<dbReference type="SUPFAM" id="SSF54768">
    <property type="entry name" value="dsRNA-binding domain-like"/>
    <property type="match status" value="1"/>
</dbReference>
<keyword evidence="2 5" id="KW-0067">ATP-binding</keyword>
<feature type="compositionally biased region" description="Basic and acidic residues" evidence="3">
    <location>
        <begin position="30"/>
        <end position="47"/>
    </location>
</feature>
<evidence type="ECO:0000313" key="6">
    <source>
        <dbReference type="Proteomes" id="UP000266188"/>
    </source>
</evidence>
<sequence length="86" mass="9354">MGPKKKGDARGGPKPGTKQAKAASGQTNESSKKVQDTPSEEPKKPSVKEMIGGASWTGKLPVNMLSEHCQKQKWEKPEYTMVRGDK</sequence>
<dbReference type="OrthoDB" id="5600252at2759"/>
<comment type="caution">
    <text evidence="5">The sequence shown here is derived from an EMBL/GenBank/DDBJ whole genome shotgun (WGS) entry which is preliminary data.</text>
</comment>
<feature type="domain" description="ATP-dependent RNA helicase DHX29 DSRM-like" evidence="4">
    <location>
        <begin position="59"/>
        <end position="83"/>
    </location>
</feature>
<dbReference type="AlphaFoldDB" id="A0A3A2ZE72"/>
<gene>
    <name evidence="5" type="ORF">PHISCL_07050</name>
</gene>
<keyword evidence="2 5" id="KW-0547">Nucleotide-binding</keyword>
<accession>A0A3A2ZE72</accession>
<dbReference type="GO" id="GO:0016787">
    <property type="term" value="F:hydrolase activity"/>
    <property type="evidence" value="ECO:0007669"/>
    <property type="project" value="UniProtKB-KW"/>
</dbReference>
<evidence type="ECO:0000256" key="2">
    <source>
        <dbReference type="ARBA" id="ARBA00022806"/>
    </source>
</evidence>
<evidence type="ECO:0000259" key="4">
    <source>
        <dbReference type="Pfam" id="PF24385"/>
    </source>
</evidence>
<feature type="region of interest" description="Disordered" evidence="3">
    <location>
        <begin position="1"/>
        <end position="55"/>
    </location>
</feature>
<keyword evidence="2 5" id="KW-0347">Helicase</keyword>
<evidence type="ECO:0000256" key="1">
    <source>
        <dbReference type="ARBA" id="ARBA00022801"/>
    </source>
</evidence>
<dbReference type="EMBL" id="MVGC01000291">
    <property type="protein sequence ID" value="RJE20613.1"/>
    <property type="molecule type" value="Genomic_DNA"/>
</dbReference>
<dbReference type="GO" id="GO:0004386">
    <property type="term" value="F:helicase activity"/>
    <property type="evidence" value="ECO:0007669"/>
    <property type="project" value="UniProtKB-KW"/>
</dbReference>
<dbReference type="Gene3D" id="3.30.160.20">
    <property type="match status" value="1"/>
</dbReference>
<dbReference type="InterPro" id="IPR056328">
    <property type="entry name" value="DSRM_DHX29"/>
</dbReference>
<dbReference type="Pfam" id="PF24385">
    <property type="entry name" value="DSRM_DHX29"/>
    <property type="match status" value="1"/>
</dbReference>
<feature type="compositionally biased region" description="Basic and acidic residues" evidence="3">
    <location>
        <begin position="1"/>
        <end position="11"/>
    </location>
</feature>
<dbReference type="Proteomes" id="UP000266188">
    <property type="component" value="Unassembled WGS sequence"/>
</dbReference>
<organism evidence="5 6">
    <name type="scientific">Aspergillus sclerotialis</name>
    <dbReference type="NCBI Taxonomy" id="2070753"/>
    <lineage>
        <taxon>Eukaryota</taxon>
        <taxon>Fungi</taxon>
        <taxon>Dikarya</taxon>
        <taxon>Ascomycota</taxon>
        <taxon>Pezizomycotina</taxon>
        <taxon>Eurotiomycetes</taxon>
        <taxon>Eurotiomycetidae</taxon>
        <taxon>Eurotiales</taxon>
        <taxon>Aspergillaceae</taxon>
        <taxon>Aspergillus</taxon>
        <taxon>Aspergillus subgen. Polypaecilum</taxon>
    </lineage>
</organism>
<reference evidence="6" key="1">
    <citation type="submission" date="2017-02" db="EMBL/GenBank/DDBJ databases">
        <authorList>
            <person name="Tafer H."/>
            <person name="Lopandic K."/>
        </authorList>
    </citation>
    <scope>NUCLEOTIDE SEQUENCE [LARGE SCALE GENOMIC DNA]</scope>
    <source>
        <strain evidence="6">CBS 366.77</strain>
    </source>
</reference>
<dbReference type="STRING" id="2070753.A0A3A2ZE72"/>
<keyword evidence="6" id="KW-1185">Reference proteome</keyword>